<proteinExistence type="predicted"/>
<accession>A0A7W7AP87</accession>
<comment type="caution">
    <text evidence="1">The sequence shown here is derived from an EMBL/GenBank/DDBJ whole genome shotgun (WGS) entry which is preliminary data.</text>
</comment>
<evidence type="ECO:0000313" key="1">
    <source>
        <dbReference type="EMBL" id="MBB4619770.1"/>
    </source>
</evidence>
<dbReference type="AlphaFoldDB" id="A0A7W7AP87"/>
<evidence type="ECO:0000313" key="2">
    <source>
        <dbReference type="Proteomes" id="UP000574769"/>
    </source>
</evidence>
<gene>
    <name evidence="1" type="ORF">GGQ96_003930</name>
</gene>
<sequence>MEQIASADWSALLDHSNAIDVFECLNQGPPGPADCIFHLAVTVGNRSRKLAIVDPLWTPELARLIVLIQRVMCDRQLLSPDTLNNVEFAALAAA</sequence>
<dbReference type="RefSeq" id="WP_184116988.1">
    <property type="nucleotide sequence ID" value="NZ_JACHNY010000015.1"/>
</dbReference>
<organism evidence="1 2">
    <name type="scientific">Sphingomonas abaci</name>
    <dbReference type="NCBI Taxonomy" id="237611"/>
    <lineage>
        <taxon>Bacteria</taxon>
        <taxon>Pseudomonadati</taxon>
        <taxon>Pseudomonadota</taxon>
        <taxon>Alphaproteobacteria</taxon>
        <taxon>Sphingomonadales</taxon>
        <taxon>Sphingomonadaceae</taxon>
        <taxon>Sphingomonas</taxon>
    </lineage>
</organism>
<dbReference type="EMBL" id="JACHNY010000015">
    <property type="protein sequence ID" value="MBB4619770.1"/>
    <property type="molecule type" value="Genomic_DNA"/>
</dbReference>
<protein>
    <submittedName>
        <fullName evidence="1">Uncharacterized protein</fullName>
    </submittedName>
</protein>
<name>A0A7W7AP87_9SPHN</name>
<keyword evidence="2" id="KW-1185">Reference proteome</keyword>
<reference evidence="1 2" key="1">
    <citation type="submission" date="2020-08" db="EMBL/GenBank/DDBJ databases">
        <title>Genomic Encyclopedia of Type Strains, Phase IV (KMG-IV): sequencing the most valuable type-strain genomes for metagenomic binning, comparative biology and taxonomic classification.</title>
        <authorList>
            <person name="Goeker M."/>
        </authorList>
    </citation>
    <scope>NUCLEOTIDE SEQUENCE [LARGE SCALE GENOMIC DNA]</scope>
    <source>
        <strain evidence="1 2">DSM 15867</strain>
    </source>
</reference>
<dbReference type="Proteomes" id="UP000574769">
    <property type="component" value="Unassembled WGS sequence"/>
</dbReference>